<proteinExistence type="predicted"/>
<dbReference type="EMBL" id="JAMPKM010000003">
    <property type="protein sequence ID" value="MEP0817100.1"/>
    <property type="molecule type" value="Genomic_DNA"/>
</dbReference>
<organism evidence="1 2">
    <name type="scientific">Trichocoleus desertorum GB2-A4</name>
    <dbReference type="NCBI Taxonomy" id="2933944"/>
    <lineage>
        <taxon>Bacteria</taxon>
        <taxon>Bacillati</taxon>
        <taxon>Cyanobacteriota</taxon>
        <taxon>Cyanophyceae</taxon>
        <taxon>Leptolyngbyales</taxon>
        <taxon>Trichocoleusaceae</taxon>
        <taxon>Trichocoleus</taxon>
    </lineage>
</organism>
<dbReference type="Proteomes" id="UP001464891">
    <property type="component" value="Unassembled WGS sequence"/>
</dbReference>
<reference evidence="1 2" key="1">
    <citation type="submission" date="2022-04" db="EMBL/GenBank/DDBJ databases">
        <title>Positive selection, recombination, and allopatry shape intraspecific diversity of widespread and dominant cyanobacteria.</title>
        <authorList>
            <person name="Wei J."/>
            <person name="Shu W."/>
            <person name="Hu C."/>
        </authorList>
    </citation>
    <scope>NUCLEOTIDE SEQUENCE [LARGE SCALE GENOMIC DNA]</scope>
    <source>
        <strain evidence="1 2">GB2-A4</strain>
    </source>
</reference>
<sequence>MENHEINQLGSSLRQIKQTSIRSGEAGVVRLWYQGGEPYFDIFFELQDDHLRWFQFTLRGKSLSWSQRAKNVQTGTTDEPRINDTTYYSGSKLIQTNHTVDQNFVQLVRAILQTRADEAVFQQAIALLDSQAQT</sequence>
<name>A0ABV0J7K4_9CYAN</name>
<evidence type="ECO:0000313" key="2">
    <source>
        <dbReference type="Proteomes" id="UP001464891"/>
    </source>
</evidence>
<evidence type="ECO:0000313" key="1">
    <source>
        <dbReference type="EMBL" id="MEP0817100.1"/>
    </source>
</evidence>
<comment type="caution">
    <text evidence="1">The sequence shown here is derived from an EMBL/GenBank/DDBJ whole genome shotgun (WGS) entry which is preliminary data.</text>
</comment>
<dbReference type="RefSeq" id="WP_199299184.1">
    <property type="nucleotide sequence ID" value="NZ_JAMPKM010000003.1"/>
</dbReference>
<protein>
    <submittedName>
        <fullName evidence="1">Uncharacterized protein</fullName>
    </submittedName>
</protein>
<accession>A0ABV0J7K4</accession>
<keyword evidence="2" id="KW-1185">Reference proteome</keyword>
<gene>
    <name evidence="1" type="ORF">NC998_08315</name>
</gene>